<dbReference type="EMBL" id="DWZH01000008">
    <property type="protein sequence ID" value="HJB09115.1"/>
    <property type="molecule type" value="Genomic_DNA"/>
</dbReference>
<evidence type="ECO:0000259" key="2">
    <source>
        <dbReference type="Pfam" id="PF07944"/>
    </source>
</evidence>
<accession>A0A9D2LB32</accession>
<feature type="domain" description="Non-reducing end beta-L-arabinofuranosidase-like GH127 middle" evidence="3">
    <location>
        <begin position="465"/>
        <end position="550"/>
    </location>
</feature>
<protein>
    <submittedName>
        <fullName evidence="4">Glycoside hydrolase family 127 protein</fullName>
    </submittedName>
</protein>
<dbReference type="PANTHER" id="PTHR31151:SF0">
    <property type="entry name" value="PROLINE-TRNA LIGASE (DUF1680)"/>
    <property type="match status" value="1"/>
</dbReference>
<dbReference type="InterPro" id="IPR008928">
    <property type="entry name" value="6-hairpin_glycosidase_sf"/>
</dbReference>
<feature type="domain" description="Non-reducing end beta-L-arabinofuranosidase-like GH127 catalytic" evidence="2">
    <location>
        <begin position="34"/>
        <end position="438"/>
    </location>
</feature>
<dbReference type="Proteomes" id="UP000823823">
    <property type="component" value="Unassembled WGS sequence"/>
</dbReference>
<reference evidence="4" key="1">
    <citation type="journal article" date="2021" name="PeerJ">
        <title>Extensive microbial diversity within the chicken gut microbiome revealed by metagenomics and culture.</title>
        <authorList>
            <person name="Gilroy R."/>
            <person name="Ravi A."/>
            <person name="Getino M."/>
            <person name="Pursley I."/>
            <person name="Horton D.L."/>
            <person name="Alikhan N.F."/>
            <person name="Baker D."/>
            <person name="Gharbi K."/>
            <person name="Hall N."/>
            <person name="Watson M."/>
            <person name="Adriaenssens E.M."/>
            <person name="Foster-Nyarko E."/>
            <person name="Jarju S."/>
            <person name="Secka A."/>
            <person name="Antonio M."/>
            <person name="Oren A."/>
            <person name="Chaudhuri R.R."/>
            <person name="La Ragione R."/>
            <person name="Hildebrand F."/>
            <person name="Pallen M.J."/>
        </authorList>
    </citation>
    <scope>NUCLEOTIDE SEQUENCE</scope>
    <source>
        <strain evidence="4">ChiHjej13B12-24818</strain>
    </source>
</reference>
<proteinExistence type="predicted"/>
<dbReference type="InterPro" id="IPR049046">
    <property type="entry name" value="Beta-AFase-like_GH127_middle"/>
</dbReference>
<sequence length="939" mass="102675">MTHRPGETVNAHIVSPIISPRVTPYPLSAVDVADDSVFAAARGRMLDLARNYPVDRLLAVFRANAQLDTRGARPPGNWEDHGHPKEDAWSEHDYPGREEAQTANLLRGHYAGHFLSMLSLAHAATGEEALKDKVTDFVAGLGQVQDALAATGRYSHPGFLAAYGEWQFSRLEGFAPYGEIWAPYYTTHKIMAGLLDAYELTGNEQALRIVTKMGQWVHARLSRLDPGRRQKMWSLYIAGEYGGMNETLARLAAVSGQEQFLTTATYFDQENLLEAGRTGTDILDDMHANQHVPQLIGYVHEYELTGEQRYLEAAVGIFAAIVPGRMYAHGGTGESELWGPANTVAGDIGNRNAETCVAYNLVKLARLLFTHTLDPSYLDYVERAELNQILGSRKASESDVSPEVTYMFPVHAGARREYDNIGTCCGGTGLENHVKYGEGMFHRAPGELWIHHLFPARLDRAAVDGPGALNIDLVGDYPLGDTTRIRFTAPPHAAGDGERLRVHLRIPAHAAGETRILLNGEPLEADAAPGGYLSLEREWSDGDEIVLQVPLALRSVPTIDDPAVHSMELGPTVLLARSEETTRQALPLAGNRLLDGTLRTSEPTQALVTRLADEGVVQIAGLTWEPAYSGQDTRYHMYVRQADATIAFAGEDSGVPNRLRPAGVTVLDSIWQREAFTSRDEFLDRVADIVVEARQEGVLGRSEAERVLCAAARADIDGDGTAREAEVRQTSTAGPVRRQDADGTRTVWDLPADWADQDAPPVVHIGVAQEPAPSGWYTSTPTVTVHAAHLDQRGSEGSAGLEIEYRVDGTDWQPYTEPFELGAEGSHRVEARVRDALGRANRDELELHVDTSPPETTATVRELGSSVEVTFFATDSTSGVDRIQWEGPGTFWGTFSEAFVRALTDTEQVLEYAATDRAGNIEPRRRLVLPALTDIPGQG</sequence>
<evidence type="ECO:0000313" key="5">
    <source>
        <dbReference type="Proteomes" id="UP000823823"/>
    </source>
</evidence>
<evidence type="ECO:0000259" key="3">
    <source>
        <dbReference type="Pfam" id="PF20736"/>
    </source>
</evidence>
<gene>
    <name evidence="4" type="ORF">H9786_01080</name>
</gene>
<dbReference type="GO" id="GO:0005975">
    <property type="term" value="P:carbohydrate metabolic process"/>
    <property type="evidence" value="ECO:0007669"/>
    <property type="project" value="InterPro"/>
</dbReference>
<reference evidence="4" key="2">
    <citation type="submission" date="2021-04" db="EMBL/GenBank/DDBJ databases">
        <authorList>
            <person name="Gilroy R."/>
        </authorList>
    </citation>
    <scope>NUCLEOTIDE SEQUENCE</scope>
    <source>
        <strain evidence="4">ChiHjej13B12-24818</strain>
    </source>
</reference>
<evidence type="ECO:0000256" key="1">
    <source>
        <dbReference type="SAM" id="MobiDB-lite"/>
    </source>
</evidence>
<feature type="region of interest" description="Disordered" evidence="1">
    <location>
        <begin position="720"/>
        <end position="741"/>
    </location>
</feature>
<dbReference type="Pfam" id="PF20736">
    <property type="entry name" value="Glyco_hydro127M"/>
    <property type="match status" value="1"/>
</dbReference>
<name>A0A9D2LB32_9MICO</name>
<dbReference type="GO" id="GO:0016787">
    <property type="term" value="F:hydrolase activity"/>
    <property type="evidence" value="ECO:0007669"/>
    <property type="project" value="UniProtKB-KW"/>
</dbReference>
<dbReference type="AlphaFoldDB" id="A0A9D2LB32"/>
<dbReference type="PANTHER" id="PTHR31151">
    <property type="entry name" value="PROLINE-TRNA LIGASE (DUF1680)"/>
    <property type="match status" value="1"/>
</dbReference>
<dbReference type="InterPro" id="IPR012878">
    <property type="entry name" value="Beta-AFase-like_GH127_cat"/>
</dbReference>
<dbReference type="Pfam" id="PF07944">
    <property type="entry name" value="Beta-AFase-like_GH127_cat"/>
    <property type="match status" value="1"/>
</dbReference>
<evidence type="ECO:0000313" key="4">
    <source>
        <dbReference type="EMBL" id="HJB09115.1"/>
    </source>
</evidence>
<organism evidence="4 5">
    <name type="scientific">Candidatus Brachybacterium merdavium</name>
    <dbReference type="NCBI Taxonomy" id="2838513"/>
    <lineage>
        <taxon>Bacteria</taxon>
        <taxon>Bacillati</taxon>
        <taxon>Actinomycetota</taxon>
        <taxon>Actinomycetes</taxon>
        <taxon>Micrococcales</taxon>
        <taxon>Dermabacteraceae</taxon>
        <taxon>Brachybacterium</taxon>
    </lineage>
</organism>
<keyword evidence="4" id="KW-0378">Hydrolase</keyword>
<dbReference type="SUPFAM" id="SSF48208">
    <property type="entry name" value="Six-hairpin glycosidases"/>
    <property type="match status" value="1"/>
</dbReference>
<comment type="caution">
    <text evidence="4">The sequence shown here is derived from an EMBL/GenBank/DDBJ whole genome shotgun (WGS) entry which is preliminary data.</text>
</comment>